<dbReference type="SUPFAM" id="SSF48403">
    <property type="entry name" value="Ankyrin repeat"/>
    <property type="match status" value="1"/>
</dbReference>
<dbReference type="SMART" id="SM00248">
    <property type="entry name" value="ANK"/>
    <property type="match status" value="3"/>
</dbReference>
<name>A0A8H2ZYL6_9HELO</name>
<comment type="caution">
    <text evidence="4">The sequence shown here is derived from an EMBL/GenBank/DDBJ whole genome shotgun (WGS) entry which is preliminary data.</text>
</comment>
<evidence type="ECO:0000256" key="2">
    <source>
        <dbReference type="PROSITE-ProRule" id="PRU00023"/>
    </source>
</evidence>
<dbReference type="Pfam" id="PF12796">
    <property type="entry name" value="Ank_2"/>
    <property type="match status" value="1"/>
</dbReference>
<dbReference type="InterPro" id="IPR056884">
    <property type="entry name" value="NPHP3-like_N"/>
</dbReference>
<dbReference type="InterPro" id="IPR002110">
    <property type="entry name" value="Ankyrin_rpt"/>
</dbReference>
<evidence type="ECO:0000313" key="5">
    <source>
        <dbReference type="Proteomes" id="UP000624404"/>
    </source>
</evidence>
<accession>A0A8H2ZYL6</accession>
<evidence type="ECO:0000256" key="1">
    <source>
        <dbReference type="ARBA" id="ARBA00022737"/>
    </source>
</evidence>
<dbReference type="Gene3D" id="3.40.50.300">
    <property type="entry name" value="P-loop containing nucleotide triphosphate hydrolases"/>
    <property type="match status" value="1"/>
</dbReference>
<dbReference type="InterPro" id="IPR027417">
    <property type="entry name" value="P-loop_NTPase"/>
</dbReference>
<keyword evidence="2" id="KW-0040">ANK repeat</keyword>
<dbReference type="PROSITE" id="PS50088">
    <property type="entry name" value="ANK_REPEAT"/>
    <property type="match status" value="1"/>
</dbReference>
<keyword evidence="5" id="KW-1185">Reference proteome</keyword>
<dbReference type="OrthoDB" id="341259at2759"/>
<dbReference type="PANTHER" id="PTHR10039">
    <property type="entry name" value="AMELOGENIN"/>
    <property type="match status" value="1"/>
</dbReference>
<evidence type="ECO:0000259" key="3">
    <source>
        <dbReference type="Pfam" id="PF24883"/>
    </source>
</evidence>
<dbReference type="EMBL" id="CAJHIA010000042">
    <property type="protein sequence ID" value="CAD6457532.1"/>
    <property type="molecule type" value="Genomic_DNA"/>
</dbReference>
<dbReference type="Pfam" id="PF24883">
    <property type="entry name" value="NPHP3_N"/>
    <property type="match status" value="1"/>
</dbReference>
<dbReference type="AlphaFoldDB" id="A0A8H2ZYL6"/>
<dbReference type="PANTHER" id="PTHR10039:SF15">
    <property type="entry name" value="NACHT DOMAIN-CONTAINING PROTEIN"/>
    <property type="match status" value="1"/>
</dbReference>
<evidence type="ECO:0000313" key="4">
    <source>
        <dbReference type="EMBL" id="CAD6457532.1"/>
    </source>
</evidence>
<dbReference type="Proteomes" id="UP000624404">
    <property type="component" value="Unassembled WGS sequence"/>
</dbReference>
<sequence>MNQRQSGTRQSGTGQWLLDSPEFKQWVESDKQKLFCLGIPGAGKTMLTPIVVEELTNRFGNDKSVGIAYLYCKFRRHHEQKVGGLMSSLLKQLAAFQSSLPGDIINLYNEHRGARTHASSREVSKTFHGGWNVFACTTTPSILKRKKFPKAIRQALKSLPAGSNAYDYASKDAMERLEGQLEDEKEILLDTGKLTSDCHDVLDKAPFSYAAENGHESIVKLLFNTGKVNLDLQNYFNLQTPFLYAAEYGREATLKLLLETAKVQMDSPDRDGQAPLWWAVKNGHEVIAKLLVKQGASEDIVSIDMFSTDTISKDDSSDDLTDDSADESIGGLHTVDELFTVPFWEN</sequence>
<dbReference type="Gene3D" id="1.25.40.20">
    <property type="entry name" value="Ankyrin repeat-containing domain"/>
    <property type="match status" value="1"/>
</dbReference>
<protein>
    <submittedName>
        <fullName evidence="4">841dc750-776f-4447-93f6-1062f4fa1e43-CDS</fullName>
    </submittedName>
</protein>
<gene>
    <name evidence="4" type="ORF">SCLTRI_LOCUS10605</name>
</gene>
<feature type="repeat" description="ANK" evidence="2">
    <location>
        <begin position="271"/>
        <end position="303"/>
    </location>
</feature>
<keyword evidence="1" id="KW-0677">Repeat</keyword>
<dbReference type="PROSITE" id="PS50297">
    <property type="entry name" value="ANK_REP_REGION"/>
    <property type="match status" value="1"/>
</dbReference>
<dbReference type="InterPro" id="IPR036770">
    <property type="entry name" value="Ankyrin_rpt-contain_sf"/>
</dbReference>
<reference evidence="4" key="1">
    <citation type="submission" date="2020-10" db="EMBL/GenBank/DDBJ databases">
        <authorList>
            <person name="Kusch S."/>
        </authorList>
    </citation>
    <scope>NUCLEOTIDE SEQUENCE</scope>
    <source>
        <strain evidence="4">SwB9</strain>
    </source>
</reference>
<proteinExistence type="predicted"/>
<organism evidence="4 5">
    <name type="scientific">Sclerotinia trifoliorum</name>
    <dbReference type="NCBI Taxonomy" id="28548"/>
    <lineage>
        <taxon>Eukaryota</taxon>
        <taxon>Fungi</taxon>
        <taxon>Dikarya</taxon>
        <taxon>Ascomycota</taxon>
        <taxon>Pezizomycotina</taxon>
        <taxon>Leotiomycetes</taxon>
        <taxon>Helotiales</taxon>
        <taxon>Sclerotiniaceae</taxon>
        <taxon>Sclerotinia</taxon>
    </lineage>
</organism>
<feature type="domain" description="Nephrocystin 3-like N-terminal" evidence="3">
    <location>
        <begin position="12"/>
        <end position="127"/>
    </location>
</feature>